<dbReference type="AlphaFoldDB" id="A0A2P4YMH0"/>
<feature type="region of interest" description="Disordered" evidence="1">
    <location>
        <begin position="532"/>
        <end position="565"/>
    </location>
</feature>
<feature type="compositionally biased region" description="Acidic residues" evidence="1">
    <location>
        <begin position="599"/>
        <end position="610"/>
    </location>
</feature>
<feature type="compositionally biased region" description="Polar residues" evidence="1">
    <location>
        <begin position="134"/>
        <end position="149"/>
    </location>
</feature>
<dbReference type="EMBL" id="NCKW01001862">
    <property type="protein sequence ID" value="POM78976.1"/>
    <property type="molecule type" value="Genomic_DNA"/>
</dbReference>
<evidence type="ECO:0000256" key="1">
    <source>
        <dbReference type="SAM" id="MobiDB-lite"/>
    </source>
</evidence>
<evidence type="ECO:0000313" key="2">
    <source>
        <dbReference type="EMBL" id="POM78976.1"/>
    </source>
</evidence>
<feature type="compositionally biased region" description="Basic and acidic residues" evidence="1">
    <location>
        <begin position="401"/>
        <end position="411"/>
    </location>
</feature>
<name>A0A2P4YMH0_9STRA</name>
<accession>A0A2P4YMH0</accession>
<keyword evidence="3" id="KW-1185">Reference proteome</keyword>
<dbReference type="Proteomes" id="UP000237271">
    <property type="component" value="Unassembled WGS sequence"/>
</dbReference>
<sequence>MGKSTVTKTTKQSVAIDEEPIEDVKAPIDTRRARRAVPRDAAIVLALNTTFQQALHVHDPIDAQEADSIFAFAVKGLADRILLPIFTSNQHVIEDGDLFFECDTKPVAPKSDRHASKLIHKRIKRRKQSYGAVKTTNYGNYPPSRASSRTESRLGGSRIGGSRASISVRGARLASKKYKMSLVLGLNSGGDSILNAPWIDSRQESTETISNNTSWLQDPKFSPKGLSPPSSIAGTARRTVDFVEIQRRADIERDLHTRESDRLASDEINRKNTLRLKLRSLADPTVSLEKEEAIATFLGAKGQNSRTRAKTPAILNTNLSPLSGKRGGANTIPVVEETMTFRTEDYEGLTSDVVFFGRGGELLVGENCFVVEQKLRQELLLDLQTRGVVQPRIQVVATPKQSDDKISDKHSPKQYLRSFSPPSRQRGARSPPKQKLVSSTSEFGDQIGSFDSSPSLALDLQVKPLAKGVVLKSVDSPTHASKTPQMTHKASIMENVPNVKLEKQLSALMRTPGVGNITLASSQSDSILHAQKVPSGDAASAPNTQGSNLIKPPPSAGSPVLPKHIHNGEKHLQNLRIRTPAYPNRLSRKTLSRSSAFVDSDETGWDTEDTDNLYSLEEPAQLKICA</sequence>
<comment type="caution">
    <text evidence="2">The sequence shown here is derived from an EMBL/GenBank/DDBJ whole genome shotgun (WGS) entry which is preliminary data.</text>
</comment>
<evidence type="ECO:0000313" key="3">
    <source>
        <dbReference type="Proteomes" id="UP000237271"/>
    </source>
</evidence>
<feature type="region of interest" description="Disordered" evidence="1">
    <location>
        <begin position="134"/>
        <end position="161"/>
    </location>
</feature>
<proteinExistence type="predicted"/>
<gene>
    <name evidence="2" type="ORF">PHPALM_3429</name>
</gene>
<reference evidence="2 3" key="1">
    <citation type="journal article" date="2017" name="Genome Biol. Evol.">
        <title>Phytophthora megakarya and P. palmivora, closely related causal agents of cacao black pod rot, underwent increases in genome sizes and gene numbers by different mechanisms.</title>
        <authorList>
            <person name="Ali S.S."/>
            <person name="Shao J."/>
            <person name="Lary D.J."/>
            <person name="Kronmiller B."/>
            <person name="Shen D."/>
            <person name="Strem M.D."/>
            <person name="Amoako-Attah I."/>
            <person name="Akrofi A.Y."/>
            <person name="Begoude B.A."/>
            <person name="Ten Hoopen G.M."/>
            <person name="Coulibaly K."/>
            <person name="Kebe B.I."/>
            <person name="Melnick R.L."/>
            <person name="Guiltinan M.J."/>
            <person name="Tyler B.M."/>
            <person name="Meinhardt L.W."/>
            <person name="Bailey B.A."/>
        </authorList>
    </citation>
    <scope>NUCLEOTIDE SEQUENCE [LARGE SCALE GENOMIC DNA]</scope>
    <source>
        <strain evidence="3">sbr112.9</strain>
    </source>
</reference>
<feature type="region of interest" description="Disordered" evidence="1">
    <location>
        <begin position="398"/>
        <end position="441"/>
    </location>
</feature>
<protein>
    <submittedName>
        <fullName evidence="2">TRAF3-interacting protein 1 isoform 1</fullName>
    </submittedName>
</protein>
<organism evidence="2 3">
    <name type="scientific">Phytophthora palmivora</name>
    <dbReference type="NCBI Taxonomy" id="4796"/>
    <lineage>
        <taxon>Eukaryota</taxon>
        <taxon>Sar</taxon>
        <taxon>Stramenopiles</taxon>
        <taxon>Oomycota</taxon>
        <taxon>Peronosporomycetes</taxon>
        <taxon>Peronosporales</taxon>
        <taxon>Peronosporaceae</taxon>
        <taxon>Phytophthora</taxon>
    </lineage>
</organism>
<feature type="region of interest" description="Disordered" evidence="1">
    <location>
        <begin position="213"/>
        <end position="233"/>
    </location>
</feature>
<feature type="region of interest" description="Disordered" evidence="1">
    <location>
        <begin position="591"/>
        <end position="610"/>
    </location>
</feature>
<dbReference type="OrthoDB" id="168245at2759"/>